<proteinExistence type="inferred from homology"/>
<dbReference type="InterPro" id="IPR010930">
    <property type="entry name" value="Flg_bb/hook_C_dom"/>
</dbReference>
<evidence type="ECO:0000256" key="3">
    <source>
        <dbReference type="ARBA" id="ARBA00019015"/>
    </source>
</evidence>
<evidence type="ECO:0000256" key="1">
    <source>
        <dbReference type="ARBA" id="ARBA00004117"/>
    </source>
</evidence>
<organism evidence="10 11">
    <name type="scientific">Sulfitobacter aestuarii</name>
    <dbReference type="NCBI Taxonomy" id="2161676"/>
    <lineage>
        <taxon>Bacteria</taxon>
        <taxon>Pseudomonadati</taxon>
        <taxon>Pseudomonadota</taxon>
        <taxon>Alphaproteobacteria</taxon>
        <taxon>Rhodobacterales</taxon>
        <taxon>Roseobacteraceae</taxon>
        <taxon>Sulfitobacter</taxon>
    </lineage>
</organism>
<dbReference type="InterPro" id="IPR011491">
    <property type="entry name" value="FlgE_D2"/>
</dbReference>
<comment type="caution">
    <text evidence="10">The sequence shown here is derived from an EMBL/GenBank/DDBJ whole genome shotgun (WGS) entry which is preliminary data.</text>
</comment>
<feature type="domain" description="Flagellar basal-body/hook protein C-terminal" evidence="7">
    <location>
        <begin position="384"/>
        <end position="428"/>
    </location>
</feature>
<dbReference type="SUPFAM" id="SSF117143">
    <property type="entry name" value="Flagellar hook protein flgE"/>
    <property type="match status" value="1"/>
</dbReference>
<dbReference type="Pfam" id="PF07559">
    <property type="entry name" value="FlgE_D2"/>
    <property type="match status" value="1"/>
</dbReference>
<dbReference type="RefSeq" id="WP_386373290.1">
    <property type="nucleotide sequence ID" value="NZ_JBHUMP010000005.1"/>
</dbReference>
<dbReference type="Pfam" id="PF00460">
    <property type="entry name" value="Flg_bb_rod"/>
    <property type="match status" value="1"/>
</dbReference>
<comment type="function">
    <text evidence="5">A flexible structure which links the flagellar filament to the drive apparatus in the basal body.</text>
</comment>
<dbReference type="Pfam" id="PF22692">
    <property type="entry name" value="LlgE_F_G_D1"/>
    <property type="match status" value="1"/>
</dbReference>
<dbReference type="Pfam" id="PF06429">
    <property type="entry name" value="Flg_bbr_C"/>
    <property type="match status" value="1"/>
</dbReference>
<evidence type="ECO:0000259" key="7">
    <source>
        <dbReference type="Pfam" id="PF06429"/>
    </source>
</evidence>
<comment type="similarity">
    <text evidence="2 5">Belongs to the flagella basal body rod proteins family.</text>
</comment>
<evidence type="ECO:0000313" key="11">
    <source>
        <dbReference type="Proteomes" id="UP001597474"/>
    </source>
</evidence>
<accession>A0ABW5U1A5</accession>
<dbReference type="InterPro" id="IPR037058">
    <property type="entry name" value="Falgellar_hook_FlgE_sf"/>
</dbReference>
<dbReference type="InterPro" id="IPR020013">
    <property type="entry name" value="Flagellar_FlgE/F/G"/>
</dbReference>
<feature type="domain" description="Flagellar basal body rod protein N-terminal" evidence="6">
    <location>
        <begin position="7"/>
        <end position="37"/>
    </location>
</feature>
<gene>
    <name evidence="10" type="ORF">ACFSUD_08250</name>
</gene>
<name>A0ABW5U1A5_9RHOB</name>
<keyword evidence="10" id="KW-0969">Cilium</keyword>
<evidence type="ECO:0000256" key="4">
    <source>
        <dbReference type="ARBA" id="ARBA00023143"/>
    </source>
</evidence>
<sequence length="430" mass="43970">MTISSAMQAGVSGLRANGEAVNRISENIANAGTVGYKRSFASMVTNTAGDSSGVRAERGSAVDLAGTTQSSNSGTALAVSGKGFFVVSKVANDPNPANYMLTRAGDFKPDANGDLVNAAGFFLAGYSFGEDGTVSGVDRTTFGSLETVNVQQATLTAEASSAGSISGNLPSALTGPGPAQAPFISSLSYYTPLGERQTLGLSWAPSNVTPNEWTLSMSDAQGAALGEVTVNFHDSGELAGSPSGYAFAADPGLVPPAEFTMDGDGNIQLTLMTGAEPQAITIALGAVGSHGGITQFAGDYEPQQISMDGSEVSALSRTEIDEGGVLYGVFENGMRRSLYEISIAMVDNPNGLELLDGNAYRVTLASGDAVINTAGTAGAGTVLSGALEGSTVDIAQEMTDLIQVQRAYSSNAKIITTADEMLQETTNLKR</sequence>
<dbReference type="InterPro" id="IPR053967">
    <property type="entry name" value="LlgE_F_G-like_D1"/>
</dbReference>
<reference evidence="11" key="1">
    <citation type="journal article" date="2019" name="Int. J. Syst. Evol. Microbiol.">
        <title>The Global Catalogue of Microorganisms (GCM) 10K type strain sequencing project: providing services to taxonomists for standard genome sequencing and annotation.</title>
        <authorList>
            <consortium name="The Broad Institute Genomics Platform"/>
            <consortium name="The Broad Institute Genome Sequencing Center for Infectious Disease"/>
            <person name="Wu L."/>
            <person name="Ma J."/>
        </authorList>
    </citation>
    <scope>NUCLEOTIDE SEQUENCE [LARGE SCALE GENOMIC DNA]</scope>
    <source>
        <strain evidence="11">TISTR 2562</strain>
    </source>
</reference>
<keyword evidence="10" id="KW-0966">Cell projection</keyword>
<dbReference type="PANTHER" id="PTHR30435:SF1">
    <property type="entry name" value="FLAGELLAR HOOK PROTEIN FLGE"/>
    <property type="match status" value="1"/>
</dbReference>
<evidence type="ECO:0000259" key="9">
    <source>
        <dbReference type="Pfam" id="PF22692"/>
    </source>
</evidence>
<feature type="domain" description="Flagellar hook protein FlgE/F/G-like D1" evidence="9">
    <location>
        <begin position="78"/>
        <end position="166"/>
    </location>
</feature>
<dbReference type="InterPro" id="IPR001444">
    <property type="entry name" value="Flag_bb_rod_N"/>
</dbReference>
<evidence type="ECO:0000313" key="10">
    <source>
        <dbReference type="EMBL" id="MFD2739555.1"/>
    </source>
</evidence>
<keyword evidence="4 5" id="KW-0975">Bacterial flagellum</keyword>
<comment type="subcellular location">
    <subcellularLocation>
        <location evidence="1 5">Bacterial flagellum basal body</location>
    </subcellularLocation>
</comment>
<dbReference type="Proteomes" id="UP001597474">
    <property type="component" value="Unassembled WGS sequence"/>
</dbReference>
<keyword evidence="11" id="KW-1185">Reference proteome</keyword>
<dbReference type="Gene3D" id="2.60.98.20">
    <property type="entry name" value="Flagellar hook protein FlgE"/>
    <property type="match status" value="1"/>
</dbReference>
<evidence type="ECO:0000259" key="8">
    <source>
        <dbReference type="Pfam" id="PF07559"/>
    </source>
</evidence>
<dbReference type="EMBL" id="JBHUMP010000005">
    <property type="protein sequence ID" value="MFD2739555.1"/>
    <property type="molecule type" value="Genomic_DNA"/>
</dbReference>
<evidence type="ECO:0000256" key="5">
    <source>
        <dbReference type="RuleBase" id="RU362116"/>
    </source>
</evidence>
<dbReference type="InterPro" id="IPR037925">
    <property type="entry name" value="FlgE/F/G-like"/>
</dbReference>
<protein>
    <recommendedName>
        <fullName evidence="3 5">Flagellar hook protein FlgE</fullName>
    </recommendedName>
</protein>
<feature type="domain" description="Flagellar hook protein FlgE D2" evidence="8">
    <location>
        <begin position="185"/>
        <end position="309"/>
    </location>
</feature>
<dbReference type="NCBIfam" id="TIGR03506">
    <property type="entry name" value="FlgEFG_subfam"/>
    <property type="match status" value="1"/>
</dbReference>
<keyword evidence="10" id="KW-0282">Flagellum</keyword>
<dbReference type="PANTHER" id="PTHR30435">
    <property type="entry name" value="FLAGELLAR PROTEIN"/>
    <property type="match status" value="1"/>
</dbReference>
<evidence type="ECO:0000256" key="2">
    <source>
        <dbReference type="ARBA" id="ARBA00009677"/>
    </source>
</evidence>
<evidence type="ECO:0000259" key="6">
    <source>
        <dbReference type="Pfam" id="PF00460"/>
    </source>
</evidence>